<dbReference type="PANTHER" id="PTHR47214">
    <property type="entry name" value="PROTEIN ROUGH SHEATH 2 HOMOLOG"/>
    <property type="match status" value="1"/>
</dbReference>
<evidence type="ECO:0000313" key="8">
    <source>
        <dbReference type="Proteomes" id="UP001318860"/>
    </source>
</evidence>
<dbReference type="InterPro" id="IPR017930">
    <property type="entry name" value="Myb_dom"/>
</dbReference>
<sequence>MVGVKVGGHFGIAESYIYIFRNGGFVCGVGKEMKERQRWQPEEDALLRAYVKQYGPKEWNLISQRMGKPLDRDPKSCLERWKNYLKPGIKKGSLSPEEQSLVISLQAKYGNKWKKIAAEVPGRTAKRLGKWWEVFKEKQLKQLQKSQKTDYGAPPGVSAVAGGGSPENAAQGKYDHILETFAEKYVQPKLFSFQSGPTTTNMIIPANLCLPEPPPVLTLGSVPVTEPANSAGFPAWMNINMNTNTTPTTTSSLTSSSSTPSPSVSLTLSPSEPAVLDPIHPETIIPPRFFPVQQVSILIQHCKELEEGRENWMRHKKEATWRLNRLEQQLESEKARRRKEKMEEIEAKIRCLREEEMAYVSRLEGEYREEVNALRRDAEAKEAKLMEAWCSNHVKLGKLIEQIGAHGHGCCFGLPPK</sequence>
<evidence type="ECO:0000256" key="1">
    <source>
        <dbReference type="ARBA" id="ARBA00004123"/>
    </source>
</evidence>
<dbReference type="PROSITE" id="PS50090">
    <property type="entry name" value="MYB_LIKE"/>
    <property type="match status" value="2"/>
</dbReference>
<dbReference type="Gene3D" id="1.10.10.60">
    <property type="entry name" value="Homeodomain-like"/>
    <property type="match status" value="2"/>
</dbReference>
<comment type="subcellular location">
    <subcellularLocation>
        <location evidence="1">Nucleus</location>
    </subcellularLocation>
</comment>
<proteinExistence type="predicted"/>
<dbReference type="PANTHER" id="PTHR47214:SF1">
    <property type="entry name" value="PROTEIN ROUGH SHEATH 2 HOMOLOG"/>
    <property type="match status" value="1"/>
</dbReference>
<dbReference type="CDD" id="cd00167">
    <property type="entry name" value="SANT"/>
    <property type="match status" value="2"/>
</dbReference>
<dbReference type="InterPro" id="IPR052844">
    <property type="entry name" value="Leaf_Dev_Regulator"/>
</dbReference>
<evidence type="ECO:0000256" key="2">
    <source>
        <dbReference type="ARBA" id="ARBA00023242"/>
    </source>
</evidence>
<name>A0ABR0X2U6_REHGL</name>
<organism evidence="7 8">
    <name type="scientific">Rehmannia glutinosa</name>
    <name type="common">Chinese foxglove</name>
    <dbReference type="NCBI Taxonomy" id="99300"/>
    <lineage>
        <taxon>Eukaryota</taxon>
        <taxon>Viridiplantae</taxon>
        <taxon>Streptophyta</taxon>
        <taxon>Embryophyta</taxon>
        <taxon>Tracheophyta</taxon>
        <taxon>Spermatophyta</taxon>
        <taxon>Magnoliopsida</taxon>
        <taxon>eudicotyledons</taxon>
        <taxon>Gunneridae</taxon>
        <taxon>Pentapetalae</taxon>
        <taxon>asterids</taxon>
        <taxon>lamiids</taxon>
        <taxon>Lamiales</taxon>
        <taxon>Orobanchaceae</taxon>
        <taxon>Rehmannieae</taxon>
        <taxon>Rehmannia</taxon>
    </lineage>
</organism>
<feature type="domain" description="Myb-like" evidence="5">
    <location>
        <begin position="86"/>
        <end position="136"/>
    </location>
</feature>
<keyword evidence="8" id="KW-1185">Reference proteome</keyword>
<feature type="region of interest" description="Disordered" evidence="4">
    <location>
        <begin position="242"/>
        <end position="269"/>
    </location>
</feature>
<protein>
    <recommendedName>
        <fullName evidence="9">R2R3-MYB protein</fullName>
    </recommendedName>
</protein>
<comment type="caution">
    <text evidence="7">The sequence shown here is derived from an EMBL/GenBank/DDBJ whole genome shotgun (WGS) entry which is preliminary data.</text>
</comment>
<keyword evidence="2" id="KW-0539">Nucleus</keyword>
<evidence type="ECO:0000256" key="3">
    <source>
        <dbReference type="SAM" id="Coils"/>
    </source>
</evidence>
<dbReference type="InterPro" id="IPR001005">
    <property type="entry name" value="SANT/Myb"/>
</dbReference>
<evidence type="ECO:0008006" key="9">
    <source>
        <dbReference type="Google" id="ProtNLM"/>
    </source>
</evidence>
<dbReference type="SMART" id="SM00717">
    <property type="entry name" value="SANT"/>
    <property type="match status" value="2"/>
</dbReference>
<feature type="domain" description="Myb-like" evidence="5">
    <location>
        <begin position="31"/>
        <end position="85"/>
    </location>
</feature>
<evidence type="ECO:0000259" key="5">
    <source>
        <dbReference type="PROSITE" id="PS50090"/>
    </source>
</evidence>
<feature type="compositionally biased region" description="Low complexity" evidence="4">
    <location>
        <begin position="245"/>
        <end position="269"/>
    </location>
</feature>
<dbReference type="Proteomes" id="UP001318860">
    <property type="component" value="Unassembled WGS sequence"/>
</dbReference>
<reference evidence="7 8" key="1">
    <citation type="journal article" date="2021" name="Comput. Struct. Biotechnol. J.">
        <title>De novo genome assembly of the potent medicinal plant Rehmannia glutinosa using nanopore technology.</title>
        <authorList>
            <person name="Ma L."/>
            <person name="Dong C."/>
            <person name="Song C."/>
            <person name="Wang X."/>
            <person name="Zheng X."/>
            <person name="Niu Y."/>
            <person name="Chen S."/>
            <person name="Feng W."/>
        </authorList>
    </citation>
    <scope>NUCLEOTIDE SEQUENCE [LARGE SCALE GENOMIC DNA]</scope>
    <source>
        <strain evidence="7">DH-2019</strain>
    </source>
</reference>
<accession>A0ABR0X2U6</accession>
<keyword evidence="3" id="KW-0175">Coiled coil</keyword>
<evidence type="ECO:0000259" key="6">
    <source>
        <dbReference type="PROSITE" id="PS51294"/>
    </source>
</evidence>
<dbReference type="SUPFAM" id="SSF46689">
    <property type="entry name" value="Homeodomain-like"/>
    <property type="match status" value="1"/>
</dbReference>
<feature type="domain" description="HTH myb-type" evidence="6">
    <location>
        <begin position="31"/>
        <end position="89"/>
    </location>
</feature>
<gene>
    <name evidence="7" type="ORF">DH2020_012533</name>
</gene>
<dbReference type="EMBL" id="JABTTQ020000006">
    <property type="protein sequence ID" value="KAK6152894.1"/>
    <property type="molecule type" value="Genomic_DNA"/>
</dbReference>
<evidence type="ECO:0000256" key="4">
    <source>
        <dbReference type="SAM" id="MobiDB-lite"/>
    </source>
</evidence>
<evidence type="ECO:0000313" key="7">
    <source>
        <dbReference type="EMBL" id="KAK6152894.1"/>
    </source>
</evidence>
<dbReference type="Pfam" id="PF13921">
    <property type="entry name" value="Myb_DNA-bind_6"/>
    <property type="match status" value="1"/>
</dbReference>
<dbReference type="PROSITE" id="PS51294">
    <property type="entry name" value="HTH_MYB"/>
    <property type="match status" value="2"/>
</dbReference>
<dbReference type="InterPro" id="IPR009057">
    <property type="entry name" value="Homeodomain-like_sf"/>
</dbReference>
<feature type="coiled-coil region" evidence="3">
    <location>
        <begin position="309"/>
        <end position="388"/>
    </location>
</feature>
<feature type="domain" description="HTH myb-type" evidence="6">
    <location>
        <begin position="90"/>
        <end position="140"/>
    </location>
</feature>